<dbReference type="Proteomes" id="UP000054785">
    <property type="component" value="Unassembled WGS sequence"/>
</dbReference>
<evidence type="ECO:0000313" key="2">
    <source>
        <dbReference type="Proteomes" id="UP000054785"/>
    </source>
</evidence>
<dbReference type="RefSeq" id="WP_028385842.1">
    <property type="nucleotide sequence ID" value="NZ_CAAAHN010000002.1"/>
</dbReference>
<dbReference type="EMBL" id="LNYC01000072">
    <property type="protein sequence ID" value="KTC97226.1"/>
    <property type="molecule type" value="Genomic_DNA"/>
</dbReference>
<keyword evidence="2" id="KW-1185">Reference proteome</keyword>
<dbReference type="AlphaFoldDB" id="A0A0W0TNW9"/>
<organism evidence="1 2">
    <name type="scientific">Legionella geestiana</name>
    <dbReference type="NCBI Taxonomy" id="45065"/>
    <lineage>
        <taxon>Bacteria</taxon>
        <taxon>Pseudomonadati</taxon>
        <taxon>Pseudomonadota</taxon>
        <taxon>Gammaproteobacteria</taxon>
        <taxon>Legionellales</taxon>
        <taxon>Legionellaceae</taxon>
        <taxon>Legionella</taxon>
    </lineage>
</organism>
<comment type="caution">
    <text evidence="1">The sequence shown here is derived from an EMBL/GenBank/DDBJ whole genome shotgun (WGS) entry which is preliminary data.</text>
</comment>
<gene>
    <name evidence="1" type="ORF">Lgee_1887</name>
</gene>
<protein>
    <submittedName>
        <fullName evidence="1">Uncharacterized protein</fullName>
    </submittedName>
</protein>
<evidence type="ECO:0000313" key="1">
    <source>
        <dbReference type="EMBL" id="KTC97226.1"/>
    </source>
</evidence>
<dbReference type="STRING" id="45065.Lgee_1887"/>
<sequence>MYGIFGSTAAINDYFGRDVMNLTARSCGLTISEVSPVEYSQTQPSNGTLEFIQTPEGICYKFTTGSSEGPLLTEGRVEYEHLGIQAKRKEDQSYEILSVPDCALLSDYIHRTHGLSPNDQQIRADLEKRTPFLATPNEMQHLLNSWLACPPSSYVQGMPDARVLMPVVLGLFPLINNENELQSFFGKGGLPTKDLSFAYLNANQELCGFALYWREDKSQWAILHSANTNAAPEERRQSVVVSAATLEAPNSSNQLVQIGGLAALEHLRAEIGPAPLVQLFLEELFDEEYAVRPEVVERWSSMRVNSLNDSGSGKVWTDAFTQDFSGFVDGVRSLFGDSSGVTFSSSSSSSSASSSSVSAIDVPLDGTQSAMLCHLGLQKLGQSERFAALGENHHAVWAYLLHAPRFAGILRDVLAMQDVQARNALADALASPDNVTSKTLLNLHAVGVSTSDLMQTLDFFSENNTTSENICEQRRQVLQFLAALEYRLNGFLEPSVFAVFYQLLPTFNEIAQRESGQVWLKNNLLHIHRYVLSEDKQKGLLTLLEAFLTVPSENSEADESVAPEFITIGKTVYSALLVAMNTDDTFSLHQGQVAARALQWLESQNVPDKLQLAHTIVAGTPAGIPVIPTAALRLLVRFPEMESAQFGQLCTHQSLAQGLMRLTEDSDRVVLQGYFNGLMAVPENRKAAVGRALNEATLALDEGCGRIRARLERLGVEAQAKLSGFDQNVAAFKGLMRVAIVERLTAGGASDNLNARFTGVMEQAEAQFDAVLNVDRDPWLRQALNAVVWAVAVAVSIVFPPLGLWVGAAIQSRHEATGDYGFFSRTESSAMAHVTNRTVKRILEQNTPDAPEPDNAVNAL</sequence>
<accession>A0A0W0TNW9</accession>
<name>A0A0W0TNW9_9GAMM</name>
<reference evidence="1 2" key="1">
    <citation type="submission" date="2015-11" db="EMBL/GenBank/DDBJ databases">
        <title>Genomic analysis of 38 Legionella species identifies large and diverse effector repertoires.</title>
        <authorList>
            <person name="Burstein D."/>
            <person name="Amaro F."/>
            <person name="Zusman T."/>
            <person name="Lifshitz Z."/>
            <person name="Cohen O."/>
            <person name="Gilbert J.A."/>
            <person name="Pupko T."/>
            <person name="Shuman H.A."/>
            <person name="Segal G."/>
        </authorList>
    </citation>
    <scope>NUCLEOTIDE SEQUENCE [LARGE SCALE GENOMIC DNA]</scope>
    <source>
        <strain evidence="1 2">ATCC 49504</strain>
    </source>
</reference>
<dbReference type="PATRIC" id="fig|45065.4.peg.2049"/>
<proteinExistence type="predicted"/>
<dbReference type="OrthoDB" id="9792074at2"/>